<evidence type="ECO:0000313" key="4">
    <source>
        <dbReference type="EMBL" id="NKE38613.1"/>
    </source>
</evidence>
<evidence type="ECO:0000313" key="5">
    <source>
        <dbReference type="Proteomes" id="UP000584587"/>
    </source>
</evidence>
<dbReference type="Gene3D" id="3.40.50.300">
    <property type="entry name" value="P-loop containing nucleotide triphosphate hydrolases"/>
    <property type="match status" value="2"/>
</dbReference>
<dbReference type="GO" id="GO:0005524">
    <property type="term" value="F:ATP binding"/>
    <property type="evidence" value="ECO:0007669"/>
    <property type="project" value="UniProtKB-KW"/>
</dbReference>
<gene>
    <name evidence="4" type="ORF">HER12_02445</name>
</gene>
<evidence type="ECO:0000256" key="1">
    <source>
        <dbReference type="ARBA" id="ARBA00022741"/>
    </source>
</evidence>
<proteinExistence type="predicted"/>
<dbReference type="InterPro" id="IPR050107">
    <property type="entry name" value="ABC_carbohydrate_import_ATPase"/>
</dbReference>
<sequence>MEHPVIKLKNLTKYYDEYQRLIFYNTNLEISNEIHAIVGPNGIGKTSLIRMLAGFESPSKGEILISDSGGVYSRINNPSEMLDFKMAYAGQDDNFLETLTVKQNIILGLESRRAYFFSNPKESEFRIKELMEQFKIKLNLDKFVKDLAIEELKKLSLLRALFKEPKILLLDEPTVGLSYSQKAEFWLIFKTLREKDITVVFTTRDQDFAQAVAHRVSWIKKTKITGTKTMKLKENIKLFTNDEWSKIKYQKPEIKNQVPLLYVNNFSLDDAKLPSFFNLEFAIRPGEIYGIYDYENLYSEVLTDSLVGLVKSATKRIWFEEDEITFYSAKRFSKLNINWVPGQYGKKAVLQDDTLLNNFTFWNYNKRKYVTQSGIVKRFEVKNKVAILSKAYNISNSRDGLVTANKLSKGELQKFVLARSIEEEPKFLILSNPFSDLDYNSAKVVIKRLTSLTKKGKGILIIDTDPFLLQLLCNRVAVLYHKEFVAKMVSKQVKASNMINPALWPSFALTNETFIKSEKMSKLPQTKWFVKKQAIKKFFKKVFKPFIVAKKWIKDQIDEINSRLG</sequence>
<feature type="domain" description="ABC transporter" evidence="3">
    <location>
        <begin position="261"/>
        <end position="506"/>
    </location>
</feature>
<evidence type="ECO:0000259" key="3">
    <source>
        <dbReference type="PROSITE" id="PS50893"/>
    </source>
</evidence>
<organism evidence="4 5">
    <name type="scientific">Spiroplasma platyhelix PALS-1</name>
    <dbReference type="NCBI Taxonomy" id="1276218"/>
    <lineage>
        <taxon>Bacteria</taxon>
        <taxon>Bacillati</taxon>
        <taxon>Mycoplasmatota</taxon>
        <taxon>Mollicutes</taxon>
        <taxon>Entomoplasmatales</taxon>
        <taxon>Spiroplasmataceae</taxon>
        <taxon>Spiroplasma</taxon>
    </lineage>
</organism>
<reference evidence="4 5" key="1">
    <citation type="submission" date="2020-04" db="EMBL/GenBank/DDBJ databases">
        <title>Complete genome sequence of Spiroplasma platyhelix ATCC 51748, an insect isolate.</title>
        <authorList>
            <person name="Green E.A."/>
            <person name="Klassen J.L."/>
        </authorList>
    </citation>
    <scope>NUCLEOTIDE SEQUENCE [LARGE SCALE GENOMIC DNA]</scope>
    <source>
        <strain evidence="4 5">PALS-1</strain>
    </source>
</reference>
<dbReference type="GO" id="GO:0016887">
    <property type="term" value="F:ATP hydrolysis activity"/>
    <property type="evidence" value="ECO:0007669"/>
    <property type="project" value="InterPro"/>
</dbReference>
<dbReference type="SMART" id="SM00382">
    <property type="entry name" value="AAA"/>
    <property type="match status" value="1"/>
</dbReference>
<evidence type="ECO:0000256" key="2">
    <source>
        <dbReference type="ARBA" id="ARBA00022840"/>
    </source>
</evidence>
<dbReference type="Proteomes" id="UP000584587">
    <property type="component" value="Unassembled WGS sequence"/>
</dbReference>
<accession>A0A846U9R8</accession>
<dbReference type="InterPro" id="IPR017871">
    <property type="entry name" value="ABC_transporter-like_CS"/>
</dbReference>
<dbReference type="AlphaFoldDB" id="A0A846U9R8"/>
<dbReference type="EMBL" id="JAAVVK010000002">
    <property type="protein sequence ID" value="NKE38613.1"/>
    <property type="molecule type" value="Genomic_DNA"/>
</dbReference>
<keyword evidence="1" id="KW-0547">Nucleotide-binding</keyword>
<dbReference type="InterPro" id="IPR003593">
    <property type="entry name" value="AAA+_ATPase"/>
</dbReference>
<dbReference type="Pfam" id="PF00005">
    <property type="entry name" value="ABC_tran"/>
    <property type="match status" value="2"/>
</dbReference>
<feature type="domain" description="ABC transporter" evidence="3">
    <location>
        <begin position="6"/>
        <end position="246"/>
    </location>
</feature>
<dbReference type="PROSITE" id="PS50893">
    <property type="entry name" value="ABC_TRANSPORTER_2"/>
    <property type="match status" value="2"/>
</dbReference>
<keyword evidence="2 4" id="KW-0067">ATP-binding</keyword>
<dbReference type="InterPro" id="IPR027417">
    <property type="entry name" value="P-loop_NTPase"/>
</dbReference>
<dbReference type="PANTHER" id="PTHR43790">
    <property type="entry name" value="CARBOHYDRATE TRANSPORT ATP-BINDING PROTEIN MG119-RELATED"/>
    <property type="match status" value="1"/>
</dbReference>
<dbReference type="PANTHER" id="PTHR43790:SF8">
    <property type="entry name" value="SUGAR ABC TRANSPORTER ATP-BINDING PROTEIN"/>
    <property type="match status" value="1"/>
</dbReference>
<name>A0A846U9R8_9MOLU</name>
<dbReference type="RefSeq" id="WP_168105090.1">
    <property type="nucleotide sequence ID" value="NZ_CP051215.1"/>
</dbReference>
<dbReference type="PROSITE" id="PS00211">
    <property type="entry name" value="ABC_TRANSPORTER_1"/>
    <property type="match status" value="1"/>
</dbReference>
<dbReference type="SUPFAM" id="SSF52540">
    <property type="entry name" value="P-loop containing nucleoside triphosphate hydrolases"/>
    <property type="match status" value="2"/>
</dbReference>
<dbReference type="InterPro" id="IPR003439">
    <property type="entry name" value="ABC_transporter-like_ATP-bd"/>
</dbReference>
<keyword evidence="5" id="KW-1185">Reference proteome</keyword>
<protein>
    <submittedName>
        <fullName evidence="4">ATP-binding cassette domain-containing protein</fullName>
    </submittedName>
</protein>
<comment type="caution">
    <text evidence="4">The sequence shown here is derived from an EMBL/GenBank/DDBJ whole genome shotgun (WGS) entry which is preliminary data.</text>
</comment>